<gene>
    <name evidence="1" type="ORF">PISMIDRAFT_372711</name>
</gene>
<dbReference type="HOGENOM" id="CLU_2197995_0_0_1"/>
<organism evidence="1 2">
    <name type="scientific">Pisolithus microcarpus 441</name>
    <dbReference type="NCBI Taxonomy" id="765257"/>
    <lineage>
        <taxon>Eukaryota</taxon>
        <taxon>Fungi</taxon>
        <taxon>Dikarya</taxon>
        <taxon>Basidiomycota</taxon>
        <taxon>Agaricomycotina</taxon>
        <taxon>Agaricomycetes</taxon>
        <taxon>Agaricomycetidae</taxon>
        <taxon>Boletales</taxon>
        <taxon>Sclerodermatineae</taxon>
        <taxon>Pisolithaceae</taxon>
        <taxon>Pisolithus</taxon>
    </lineage>
</organism>
<sequence>MSTAGCDQAWRFICLPMGKKKKMTKRSTQTGRRRIRLIWTWVISCVGESHANQYRLVGGYYGETCRLTFIFSQEKQLHLCVSKPYPSVRITRGFLCTLFCLSLPEQGE</sequence>
<dbReference type="Proteomes" id="UP000054018">
    <property type="component" value="Unassembled WGS sequence"/>
</dbReference>
<dbReference type="AlphaFoldDB" id="A0A0C9Z695"/>
<dbReference type="EMBL" id="KN833713">
    <property type="protein sequence ID" value="KIK24731.1"/>
    <property type="molecule type" value="Genomic_DNA"/>
</dbReference>
<evidence type="ECO:0000313" key="2">
    <source>
        <dbReference type="Proteomes" id="UP000054018"/>
    </source>
</evidence>
<protein>
    <submittedName>
        <fullName evidence="1">Uncharacterized protein</fullName>
    </submittedName>
</protein>
<evidence type="ECO:0000313" key="1">
    <source>
        <dbReference type="EMBL" id="KIK24731.1"/>
    </source>
</evidence>
<proteinExistence type="predicted"/>
<name>A0A0C9Z695_9AGAM</name>
<accession>A0A0C9Z695</accession>
<reference evidence="1 2" key="1">
    <citation type="submission" date="2014-04" db="EMBL/GenBank/DDBJ databases">
        <authorList>
            <consortium name="DOE Joint Genome Institute"/>
            <person name="Kuo A."/>
            <person name="Kohler A."/>
            <person name="Costa M.D."/>
            <person name="Nagy L.G."/>
            <person name="Floudas D."/>
            <person name="Copeland A."/>
            <person name="Barry K.W."/>
            <person name="Cichocki N."/>
            <person name="Veneault-Fourrey C."/>
            <person name="LaButti K."/>
            <person name="Lindquist E.A."/>
            <person name="Lipzen A."/>
            <person name="Lundell T."/>
            <person name="Morin E."/>
            <person name="Murat C."/>
            <person name="Sun H."/>
            <person name="Tunlid A."/>
            <person name="Henrissat B."/>
            <person name="Grigoriev I.V."/>
            <person name="Hibbett D.S."/>
            <person name="Martin F."/>
            <person name="Nordberg H.P."/>
            <person name="Cantor M.N."/>
            <person name="Hua S.X."/>
        </authorList>
    </citation>
    <scope>NUCLEOTIDE SEQUENCE [LARGE SCALE GENOMIC DNA]</scope>
    <source>
        <strain evidence="1 2">441</strain>
    </source>
</reference>
<keyword evidence="2" id="KW-1185">Reference proteome</keyword>
<reference evidence="2" key="2">
    <citation type="submission" date="2015-01" db="EMBL/GenBank/DDBJ databases">
        <title>Evolutionary Origins and Diversification of the Mycorrhizal Mutualists.</title>
        <authorList>
            <consortium name="DOE Joint Genome Institute"/>
            <consortium name="Mycorrhizal Genomics Consortium"/>
            <person name="Kohler A."/>
            <person name="Kuo A."/>
            <person name="Nagy L.G."/>
            <person name="Floudas D."/>
            <person name="Copeland A."/>
            <person name="Barry K.W."/>
            <person name="Cichocki N."/>
            <person name="Veneault-Fourrey C."/>
            <person name="LaButti K."/>
            <person name="Lindquist E.A."/>
            <person name="Lipzen A."/>
            <person name="Lundell T."/>
            <person name="Morin E."/>
            <person name="Murat C."/>
            <person name="Riley R."/>
            <person name="Ohm R."/>
            <person name="Sun H."/>
            <person name="Tunlid A."/>
            <person name="Henrissat B."/>
            <person name="Grigoriev I.V."/>
            <person name="Hibbett D.S."/>
            <person name="Martin F."/>
        </authorList>
    </citation>
    <scope>NUCLEOTIDE SEQUENCE [LARGE SCALE GENOMIC DNA]</scope>
    <source>
        <strain evidence="2">441</strain>
    </source>
</reference>